<dbReference type="OrthoDB" id="9776609at2"/>
<feature type="transmembrane region" description="Helical" evidence="1">
    <location>
        <begin position="426"/>
        <end position="448"/>
    </location>
</feature>
<dbReference type="Proteomes" id="UP000249065">
    <property type="component" value="Unassembled WGS sequence"/>
</dbReference>
<keyword evidence="3" id="KW-1185">Reference proteome</keyword>
<feature type="transmembrane region" description="Helical" evidence="1">
    <location>
        <begin position="455"/>
        <end position="473"/>
    </location>
</feature>
<dbReference type="PANTHER" id="PTHR34219:SF4">
    <property type="entry name" value="PEPSY DOMAIN-CONTAINING PROTEIN"/>
    <property type="match status" value="1"/>
</dbReference>
<evidence type="ECO:0000256" key="1">
    <source>
        <dbReference type="SAM" id="Phobius"/>
    </source>
</evidence>
<sequence>MAGRWRGMKQGFRQCMAWLHTWSGLLVGWILFAVFLTGTASYFRGEISDWMRPELHAPAAGGEPAILAIETLKRLAPDSPTWFVFPPGERNSELRVVWRNPPGKPTPPGSRGFGNMVLDPATGEPVTARESYGGEFFYRFHFQLHMPPLWGRWVVGFCAMMMLVAIISGVITHRRIFADFFTFRPGKGAGRSWLDAHNALAVLALPYHLMITYTGLITLMLMYMPWGVQAVYKGDRGGFQAEVFGVAPPVRRANQPAPLAPVGPLLEEAMRRWGGPPGRIEVQQPGDASAIIRLTRRDSEQISSNPQTLTFDGVRGTLLGASGEPGAAAATRGVAYGLHLGRFASPLVRALFVLSGLAGTAMVATGLVLWAAKQRHRHARAGRAGFGLRLVEALNLGTIAGLPTAMLGYFWANRLLPLHLADRADWEVYCFFLLWGLAALQALFWPGLRSWATQFAAAALLGLLLPVLNLLTTHRHLGVSLPAGDWAMAGTDLLVAAFGLLLGLLSWRLFRRAGRAPVTRPVRGAGLARAEGA</sequence>
<gene>
    <name evidence="2" type="ORF">DOO78_08225</name>
</gene>
<keyword evidence="1" id="KW-0472">Membrane</keyword>
<feature type="transmembrane region" description="Helical" evidence="1">
    <location>
        <begin position="21"/>
        <end position="43"/>
    </location>
</feature>
<accession>A0A327MCE0</accession>
<dbReference type="EMBL" id="QLIX01000004">
    <property type="protein sequence ID" value="RAI59703.1"/>
    <property type="molecule type" value="Genomic_DNA"/>
</dbReference>
<dbReference type="InterPro" id="IPR005625">
    <property type="entry name" value="PepSY-ass_TM"/>
</dbReference>
<reference evidence="3" key="1">
    <citation type="submission" date="2018-06" db="EMBL/GenBank/DDBJ databases">
        <authorList>
            <person name="Khan S.A."/>
        </authorList>
    </citation>
    <scope>NUCLEOTIDE SEQUENCE [LARGE SCALE GENOMIC DNA]</scope>
    <source>
        <strain evidence="3">DB-1506</strain>
    </source>
</reference>
<feature type="transmembrane region" description="Helical" evidence="1">
    <location>
        <begin position="493"/>
        <end position="510"/>
    </location>
</feature>
<dbReference type="PANTHER" id="PTHR34219">
    <property type="entry name" value="IRON-REGULATED INNER MEMBRANE PROTEIN-RELATED"/>
    <property type="match status" value="1"/>
</dbReference>
<evidence type="ECO:0000313" key="2">
    <source>
        <dbReference type="EMBL" id="RAI59703.1"/>
    </source>
</evidence>
<keyword evidence="1" id="KW-0812">Transmembrane</keyword>
<feature type="transmembrane region" description="Helical" evidence="1">
    <location>
        <begin position="393"/>
        <end position="411"/>
    </location>
</feature>
<keyword evidence="1" id="KW-1133">Transmembrane helix</keyword>
<feature type="transmembrane region" description="Helical" evidence="1">
    <location>
        <begin position="350"/>
        <end position="372"/>
    </location>
</feature>
<feature type="transmembrane region" description="Helical" evidence="1">
    <location>
        <begin position="150"/>
        <end position="171"/>
    </location>
</feature>
<proteinExistence type="predicted"/>
<protein>
    <submittedName>
        <fullName evidence="2">PepSY domain-containing protein</fullName>
    </submittedName>
</protein>
<comment type="caution">
    <text evidence="2">The sequence shown here is derived from an EMBL/GenBank/DDBJ whole genome shotgun (WGS) entry which is preliminary data.</text>
</comment>
<evidence type="ECO:0000313" key="3">
    <source>
        <dbReference type="Proteomes" id="UP000249065"/>
    </source>
</evidence>
<feature type="transmembrane region" description="Helical" evidence="1">
    <location>
        <begin position="200"/>
        <end position="224"/>
    </location>
</feature>
<dbReference type="AlphaFoldDB" id="A0A327MCE0"/>
<dbReference type="Pfam" id="PF03929">
    <property type="entry name" value="PepSY_TM"/>
    <property type="match status" value="1"/>
</dbReference>
<name>A0A327MCE0_9PROT</name>
<organism evidence="2 3">
    <name type="scientific">Roseicella frigidaeris</name>
    <dbReference type="NCBI Taxonomy" id="2230885"/>
    <lineage>
        <taxon>Bacteria</taxon>
        <taxon>Pseudomonadati</taxon>
        <taxon>Pseudomonadota</taxon>
        <taxon>Alphaproteobacteria</taxon>
        <taxon>Acetobacterales</taxon>
        <taxon>Roseomonadaceae</taxon>
        <taxon>Roseicella</taxon>
    </lineage>
</organism>